<gene>
    <name evidence="1" type="ORF">RS130_19515</name>
</gene>
<reference evidence="1 2" key="1">
    <citation type="submission" date="2023-10" db="EMBL/GenBank/DDBJ databases">
        <title>Glaciecola aquimarina strain GGW-M5 nov., isolated from a coastal seawater.</title>
        <authorList>
            <person name="Bayburt H."/>
            <person name="Kim J.M."/>
            <person name="Choi B.J."/>
            <person name="Jeon C.O."/>
        </authorList>
    </citation>
    <scope>NUCLEOTIDE SEQUENCE [LARGE SCALE GENOMIC DNA]</scope>
    <source>
        <strain evidence="1 2">KCTC 32108</strain>
    </source>
</reference>
<evidence type="ECO:0008006" key="3">
    <source>
        <dbReference type="Google" id="ProtNLM"/>
    </source>
</evidence>
<name>A0ABU3T0J6_9ALTE</name>
<dbReference type="EMBL" id="JAWDIO010000002">
    <property type="protein sequence ID" value="MDU0355781.1"/>
    <property type="molecule type" value="Genomic_DNA"/>
</dbReference>
<sequence length="43" mass="4599">MNNQNSPFQGQKPIELASQGIESLKAVYNAVSSIACSDEGDQE</sequence>
<dbReference type="Proteomes" id="UP001247805">
    <property type="component" value="Unassembled WGS sequence"/>
</dbReference>
<organism evidence="1 2">
    <name type="scientific">Paraglaciecola aquimarina</name>
    <dbReference type="NCBI Taxonomy" id="1235557"/>
    <lineage>
        <taxon>Bacteria</taxon>
        <taxon>Pseudomonadati</taxon>
        <taxon>Pseudomonadota</taxon>
        <taxon>Gammaproteobacteria</taxon>
        <taxon>Alteromonadales</taxon>
        <taxon>Alteromonadaceae</taxon>
        <taxon>Paraglaciecola</taxon>
    </lineage>
</organism>
<accession>A0ABU3T0J6</accession>
<dbReference type="RefSeq" id="WP_316027303.1">
    <property type="nucleotide sequence ID" value="NZ_JAWDIO010000002.1"/>
</dbReference>
<protein>
    <recommendedName>
        <fullName evidence="3">Antitoxin Xre/MbcA/ParS-like toxin-binding domain-containing protein</fullName>
    </recommendedName>
</protein>
<evidence type="ECO:0000313" key="1">
    <source>
        <dbReference type="EMBL" id="MDU0355781.1"/>
    </source>
</evidence>
<comment type="caution">
    <text evidence="1">The sequence shown here is derived from an EMBL/GenBank/DDBJ whole genome shotgun (WGS) entry which is preliminary data.</text>
</comment>
<evidence type="ECO:0000313" key="2">
    <source>
        <dbReference type="Proteomes" id="UP001247805"/>
    </source>
</evidence>
<proteinExistence type="predicted"/>
<keyword evidence="2" id="KW-1185">Reference proteome</keyword>